<dbReference type="AlphaFoldDB" id="A0A7X3MTV2"/>
<evidence type="ECO:0000313" key="2">
    <source>
        <dbReference type="Proteomes" id="UP000436483"/>
    </source>
</evidence>
<accession>A0A7X3MTV2</accession>
<keyword evidence="2" id="KW-1185">Reference proteome</keyword>
<comment type="caution">
    <text evidence="1">The sequence shown here is derived from an EMBL/GenBank/DDBJ whole genome shotgun (WGS) entry which is preliminary data.</text>
</comment>
<proteinExistence type="predicted"/>
<reference evidence="1 2" key="2">
    <citation type="submission" date="2020-01" db="EMBL/GenBank/DDBJ databases">
        <title>Microvirga sp. nov., an arsenate reduction bacterium isolated from Tibet hotspring sediments.</title>
        <authorList>
            <person name="Xian W.-D."/>
            <person name="Li W.-J."/>
        </authorList>
    </citation>
    <scope>NUCLEOTIDE SEQUENCE [LARGE SCALE GENOMIC DNA]</scope>
    <source>
        <strain evidence="1 2">KCTC 23863</strain>
    </source>
</reference>
<dbReference type="Proteomes" id="UP000436483">
    <property type="component" value="Unassembled WGS sequence"/>
</dbReference>
<dbReference type="RefSeq" id="WP_160885759.1">
    <property type="nucleotide sequence ID" value="NZ_WURB01000013.1"/>
</dbReference>
<organism evidence="1 2">
    <name type="scientific">Microvirga makkahensis</name>
    <dbReference type="NCBI Taxonomy" id="1128670"/>
    <lineage>
        <taxon>Bacteria</taxon>
        <taxon>Pseudomonadati</taxon>
        <taxon>Pseudomonadota</taxon>
        <taxon>Alphaproteobacteria</taxon>
        <taxon>Hyphomicrobiales</taxon>
        <taxon>Methylobacteriaceae</taxon>
        <taxon>Microvirga</taxon>
    </lineage>
</organism>
<reference evidence="1 2" key="1">
    <citation type="submission" date="2019-12" db="EMBL/GenBank/DDBJ databases">
        <authorList>
            <person name="Yuan C.-G."/>
        </authorList>
    </citation>
    <scope>NUCLEOTIDE SEQUENCE [LARGE SCALE GENOMIC DNA]</scope>
    <source>
        <strain evidence="1 2">KCTC 23863</strain>
    </source>
</reference>
<sequence>MSMTAAPADPVVAFTGTTTSSSDPLAPLKSQIVAALSSPGSKSIIGPSASGQFGGAQRDSAIAACSLFGSLAASLAQNPNLISQVQPTISKAYTTPALQDSSRMTDKAWWNDVLSVVQQAAPIALQIFNAVSGGRKDFNAVVNSPAAQRHANDKDWQNFVADVLTQVTPMLVHALRGTKDFTQPGAVTLNIRPPANIQGDQKGWFDDAMSFVGDALPVVLPIVMSLI</sequence>
<protein>
    <submittedName>
        <fullName evidence="1">Uncharacterized protein</fullName>
    </submittedName>
</protein>
<evidence type="ECO:0000313" key="1">
    <source>
        <dbReference type="EMBL" id="MXQ13104.1"/>
    </source>
</evidence>
<dbReference type="EMBL" id="WURB01000013">
    <property type="protein sequence ID" value="MXQ13104.1"/>
    <property type="molecule type" value="Genomic_DNA"/>
</dbReference>
<name>A0A7X3MTV2_9HYPH</name>
<gene>
    <name evidence="1" type="ORF">GR328_16870</name>
</gene>